<accession>K8EHI8</accession>
<gene>
    <name evidence="1" type="ORF">Bathy08g02060</name>
</gene>
<reference evidence="1 2" key="1">
    <citation type="submission" date="2011-10" db="EMBL/GenBank/DDBJ databases">
        <authorList>
            <person name="Genoscope - CEA"/>
        </authorList>
    </citation>
    <scope>NUCLEOTIDE SEQUENCE [LARGE SCALE GENOMIC DNA]</scope>
    <source>
        <strain evidence="1 2">RCC 1105</strain>
    </source>
</reference>
<evidence type="ECO:0008006" key="3">
    <source>
        <dbReference type="Google" id="ProtNLM"/>
    </source>
</evidence>
<name>K8EHI8_9CHLO</name>
<proteinExistence type="predicted"/>
<dbReference type="RefSeq" id="XP_007511355.1">
    <property type="nucleotide sequence ID" value="XM_007511293.1"/>
</dbReference>
<dbReference type="Gene3D" id="3.90.79.10">
    <property type="entry name" value="Nucleoside Triphosphate Pyrophosphohydrolase"/>
    <property type="match status" value="1"/>
</dbReference>
<protein>
    <recommendedName>
        <fullName evidence="3">Nudix hydrolase domain-containing protein</fullName>
    </recommendedName>
</protein>
<evidence type="ECO:0000313" key="1">
    <source>
        <dbReference type="EMBL" id="CCO17476.1"/>
    </source>
</evidence>
<dbReference type="InterPro" id="IPR015797">
    <property type="entry name" value="NUDIX_hydrolase-like_dom_sf"/>
</dbReference>
<dbReference type="Proteomes" id="UP000198341">
    <property type="component" value="Chromosome 8"/>
</dbReference>
<dbReference type="KEGG" id="bpg:Bathy08g02060"/>
<sequence>MASYLNNFERKFVPEKIDKERYDMYETGKVVFRLRKMFEERASQTLEETRNARLGNLSVFSTKRSVKKDVWPGMYDVCTSGVQTAIDFVKWEDHGRTYFDPYAQCAIREIEEELGISGVKLSIYARSPAEKSKQLQPIRKFTYSDKYMNIFGQCYKLEFDAAAENEMAFLDGEVQEGSGVWLPLRLHDDEEELVKLMDSFVPVGALCCASFLELMAKLDSVDYTNFTKNSEWIDSWTSPTWKDRFVA</sequence>
<dbReference type="AlphaFoldDB" id="K8EHI8"/>
<dbReference type="GeneID" id="19014185"/>
<evidence type="ECO:0000313" key="2">
    <source>
        <dbReference type="Proteomes" id="UP000198341"/>
    </source>
</evidence>
<dbReference type="OrthoDB" id="510307at2759"/>
<keyword evidence="2" id="KW-1185">Reference proteome</keyword>
<dbReference type="SUPFAM" id="SSF55811">
    <property type="entry name" value="Nudix"/>
    <property type="match status" value="1"/>
</dbReference>
<organism evidence="1 2">
    <name type="scientific">Bathycoccus prasinos</name>
    <dbReference type="NCBI Taxonomy" id="41875"/>
    <lineage>
        <taxon>Eukaryota</taxon>
        <taxon>Viridiplantae</taxon>
        <taxon>Chlorophyta</taxon>
        <taxon>Mamiellophyceae</taxon>
        <taxon>Mamiellales</taxon>
        <taxon>Bathycoccaceae</taxon>
        <taxon>Bathycoccus</taxon>
    </lineage>
</organism>
<dbReference type="EMBL" id="FO082271">
    <property type="protein sequence ID" value="CCO17476.1"/>
    <property type="molecule type" value="Genomic_DNA"/>
</dbReference>